<feature type="transmembrane region" description="Helical" evidence="1">
    <location>
        <begin position="20"/>
        <end position="40"/>
    </location>
</feature>
<keyword evidence="1" id="KW-1133">Transmembrane helix</keyword>
<dbReference type="STRING" id="8022.A0A060ZHJ4"/>
<gene>
    <name evidence="3" type="ORF">GSONMT00063914001</name>
</gene>
<feature type="chain" id="PRO_5001592534" evidence="2">
    <location>
        <begin position="17"/>
        <end position="74"/>
    </location>
</feature>
<evidence type="ECO:0000256" key="1">
    <source>
        <dbReference type="SAM" id="Phobius"/>
    </source>
</evidence>
<dbReference type="EMBL" id="FR964002">
    <property type="protein sequence ID" value="CDR01044.1"/>
    <property type="molecule type" value="Genomic_DNA"/>
</dbReference>
<proteinExistence type="predicted"/>
<reference evidence="3" key="2">
    <citation type="submission" date="2014-03" db="EMBL/GenBank/DDBJ databases">
        <authorList>
            <person name="Genoscope - CEA"/>
        </authorList>
    </citation>
    <scope>NUCLEOTIDE SEQUENCE</scope>
</reference>
<dbReference type="PaxDb" id="8022-A0A060ZHJ4"/>
<name>A0A060ZHJ4_ONCMY</name>
<reference evidence="3" key="1">
    <citation type="journal article" date="2014" name="Nat. Commun.">
        <title>The rainbow trout genome provides novel insights into evolution after whole-genome duplication in vertebrates.</title>
        <authorList>
            <person name="Berthelot C."/>
            <person name="Brunet F."/>
            <person name="Chalopin D."/>
            <person name="Juanchich A."/>
            <person name="Bernard M."/>
            <person name="Noel B."/>
            <person name="Bento P."/>
            <person name="Da Silva C."/>
            <person name="Labadie K."/>
            <person name="Alberti A."/>
            <person name="Aury J.M."/>
            <person name="Louis A."/>
            <person name="Dehais P."/>
            <person name="Bardou P."/>
            <person name="Montfort J."/>
            <person name="Klopp C."/>
            <person name="Cabau C."/>
            <person name="Gaspin C."/>
            <person name="Thorgaard G.H."/>
            <person name="Boussaha M."/>
            <person name="Quillet E."/>
            <person name="Guyomard R."/>
            <person name="Galiana D."/>
            <person name="Bobe J."/>
            <person name="Volff J.N."/>
            <person name="Genet C."/>
            <person name="Wincker P."/>
            <person name="Jaillon O."/>
            <person name="Roest Crollius H."/>
            <person name="Guiguen Y."/>
        </authorList>
    </citation>
    <scope>NUCLEOTIDE SEQUENCE [LARGE SCALE GENOMIC DNA]</scope>
</reference>
<dbReference type="Proteomes" id="UP000193380">
    <property type="component" value="Unassembled WGS sequence"/>
</dbReference>
<sequence length="74" mass="8110">MAVCVLLFSLPEPLSGVIEGISAGMFLIGMLIAVVSLLVYRQRVRKVAVQESPVVRMSMWKQGPTSGMYVGVRR</sequence>
<evidence type="ECO:0000313" key="3">
    <source>
        <dbReference type="EMBL" id="CDR01044.1"/>
    </source>
</evidence>
<keyword evidence="2" id="KW-0732">Signal</keyword>
<keyword evidence="1" id="KW-0812">Transmembrane</keyword>
<dbReference type="AlphaFoldDB" id="A0A060ZHJ4"/>
<evidence type="ECO:0000256" key="2">
    <source>
        <dbReference type="SAM" id="SignalP"/>
    </source>
</evidence>
<feature type="signal peptide" evidence="2">
    <location>
        <begin position="1"/>
        <end position="16"/>
    </location>
</feature>
<organism evidence="3 4">
    <name type="scientific">Oncorhynchus mykiss</name>
    <name type="common">Rainbow trout</name>
    <name type="synonym">Salmo gairdneri</name>
    <dbReference type="NCBI Taxonomy" id="8022"/>
    <lineage>
        <taxon>Eukaryota</taxon>
        <taxon>Metazoa</taxon>
        <taxon>Chordata</taxon>
        <taxon>Craniata</taxon>
        <taxon>Vertebrata</taxon>
        <taxon>Euteleostomi</taxon>
        <taxon>Actinopterygii</taxon>
        <taxon>Neopterygii</taxon>
        <taxon>Teleostei</taxon>
        <taxon>Protacanthopterygii</taxon>
        <taxon>Salmoniformes</taxon>
        <taxon>Salmonidae</taxon>
        <taxon>Salmoninae</taxon>
        <taxon>Oncorhynchus</taxon>
    </lineage>
</organism>
<keyword evidence="1" id="KW-0472">Membrane</keyword>
<accession>A0A060ZHJ4</accession>
<protein>
    <submittedName>
        <fullName evidence="3">Uncharacterized protein</fullName>
    </submittedName>
</protein>
<evidence type="ECO:0000313" key="4">
    <source>
        <dbReference type="Proteomes" id="UP000193380"/>
    </source>
</evidence>